<feature type="compositionally biased region" description="Polar residues" evidence="1">
    <location>
        <begin position="76"/>
        <end position="97"/>
    </location>
</feature>
<dbReference type="OrthoDB" id="2740149at2"/>
<dbReference type="EMBL" id="LIUT01000001">
    <property type="protein sequence ID" value="KOR88036.1"/>
    <property type="molecule type" value="Genomic_DNA"/>
</dbReference>
<dbReference type="Proteomes" id="UP000036932">
    <property type="component" value="Unassembled WGS sequence"/>
</dbReference>
<feature type="region of interest" description="Disordered" evidence="1">
    <location>
        <begin position="1"/>
        <end position="21"/>
    </location>
</feature>
<dbReference type="PATRIC" id="fig|1705565.3.peg.2264"/>
<organism evidence="2 3">
    <name type="scientific">Paenibacillus solani</name>
    <dbReference type="NCBI Taxonomy" id="1705565"/>
    <lineage>
        <taxon>Bacteria</taxon>
        <taxon>Bacillati</taxon>
        <taxon>Bacillota</taxon>
        <taxon>Bacilli</taxon>
        <taxon>Bacillales</taxon>
        <taxon>Paenibacillaceae</taxon>
        <taxon>Paenibacillus</taxon>
    </lineage>
</organism>
<gene>
    <name evidence="2" type="ORF">AM231_02025</name>
</gene>
<sequence>MHIASEYTYGRSVRQKQAKPAQEGFELLLQKSHKEEEGKGKMVTVKEGGYLRQYIVRPDGSKILLSEMKQHDDGTDTSSAQRVSPLPQTEGTNTNTKEALELLSLQAGAAGISSGTYWNMKLKSEI</sequence>
<feature type="region of interest" description="Disordered" evidence="1">
    <location>
        <begin position="65"/>
        <end position="97"/>
    </location>
</feature>
<evidence type="ECO:0000256" key="1">
    <source>
        <dbReference type="SAM" id="MobiDB-lite"/>
    </source>
</evidence>
<dbReference type="RefSeq" id="WP_054401086.1">
    <property type="nucleotide sequence ID" value="NZ_LIUT01000001.1"/>
</dbReference>
<proteinExistence type="predicted"/>
<dbReference type="AlphaFoldDB" id="A0A0M1P0P7"/>
<evidence type="ECO:0000313" key="2">
    <source>
        <dbReference type="EMBL" id="KOR88036.1"/>
    </source>
</evidence>
<protein>
    <submittedName>
        <fullName evidence="2">Uncharacterized protein</fullName>
    </submittedName>
</protein>
<keyword evidence="3" id="KW-1185">Reference proteome</keyword>
<accession>A0A0M1P0P7</accession>
<comment type="caution">
    <text evidence="2">The sequence shown here is derived from an EMBL/GenBank/DDBJ whole genome shotgun (WGS) entry which is preliminary data.</text>
</comment>
<name>A0A0M1P0P7_9BACL</name>
<reference evidence="3" key="1">
    <citation type="submission" date="2015-08" db="EMBL/GenBank/DDBJ databases">
        <title>Genome sequencing project for genomic taxonomy and phylogenomics of Bacillus-like bacteria.</title>
        <authorList>
            <person name="Liu B."/>
            <person name="Wang J."/>
            <person name="Zhu Y."/>
            <person name="Liu G."/>
            <person name="Chen Q."/>
            <person name="Chen Z."/>
            <person name="Lan J."/>
            <person name="Che J."/>
            <person name="Ge C."/>
            <person name="Shi H."/>
            <person name="Pan Z."/>
            <person name="Liu X."/>
        </authorList>
    </citation>
    <scope>NUCLEOTIDE SEQUENCE [LARGE SCALE GENOMIC DNA]</scope>
    <source>
        <strain evidence="3">FJAT-22460</strain>
    </source>
</reference>
<evidence type="ECO:0000313" key="3">
    <source>
        <dbReference type="Proteomes" id="UP000036932"/>
    </source>
</evidence>